<comment type="similarity">
    <text evidence="2 11 12">Belongs to the ATPase A chain family.</text>
</comment>
<keyword evidence="4 11" id="KW-0138">CF(0)</keyword>
<dbReference type="NCBIfam" id="NF004479">
    <property type="entry name" value="PRK05815.1-4"/>
    <property type="match status" value="1"/>
</dbReference>
<feature type="transmembrane region" description="Helical" evidence="11">
    <location>
        <begin position="35"/>
        <end position="54"/>
    </location>
</feature>
<dbReference type="InterPro" id="IPR000568">
    <property type="entry name" value="ATP_synth_F0_asu"/>
</dbReference>
<dbReference type="PRINTS" id="PR00123">
    <property type="entry name" value="ATPASEA"/>
</dbReference>
<feature type="transmembrane region" description="Helical" evidence="11">
    <location>
        <begin position="166"/>
        <end position="187"/>
    </location>
</feature>
<evidence type="ECO:0000256" key="5">
    <source>
        <dbReference type="ARBA" id="ARBA00022692"/>
    </source>
</evidence>
<comment type="subcellular location">
    <subcellularLocation>
        <location evidence="11 12">Cell membrane</location>
        <topology evidence="11 12">Multi-pass membrane protein</topology>
    </subcellularLocation>
    <subcellularLocation>
        <location evidence="1">Membrane</location>
        <topology evidence="1">Multi-pass membrane protein</topology>
    </subcellularLocation>
</comment>
<dbReference type="Pfam" id="PF00119">
    <property type="entry name" value="ATP-synt_A"/>
    <property type="match status" value="1"/>
</dbReference>
<dbReference type="CDD" id="cd00310">
    <property type="entry name" value="ATP-synt_Fo_a_6"/>
    <property type="match status" value="1"/>
</dbReference>
<dbReference type="Proteomes" id="UP000051450">
    <property type="component" value="Unassembled WGS sequence"/>
</dbReference>
<evidence type="ECO:0000256" key="4">
    <source>
        <dbReference type="ARBA" id="ARBA00022547"/>
    </source>
</evidence>
<keyword evidence="7 11" id="KW-1133">Transmembrane helix</keyword>
<keyword evidence="10 11" id="KW-0066">ATP synthesis</keyword>
<keyword evidence="9 11" id="KW-0472">Membrane</keyword>
<dbReference type="Gene3D" id="1.20.120.220">
    <property type="entry name" value="ATP synthase, F0 complex, subunit A"/>
    <property type="match status" value="1"/>
</dbReference>
<name>A0A0R1HS77_9LACO</name>
<dbReference type="PANTHER" id="PTHR42823:SF3">
    <property type="entry name" value="ATP SYNTHASE SUBUNIT A, CHLOROPLASTIC"/>
    <property type="match status" value="1"/>
</dbReference>
<evidence type="ECO:0000256" key="9">
    <source>
        <dbReference type="ARBA" id="ARBA00023136"/>
    </source>
</evidence>
<dbReference type="EMBL" id="AZDI01000002">
    <property type="protein sequence ID" value="KRK46226.1"/>
    <property type="molecule type" value="Genomic_DNA"/>
</dbReference>
<dbReference type="InterPro" id="IPR035908">
    <property type="entry name" value="F0_ATP_A_sf"/>
</dbReference>
<organism evidence="13 14">
    <name type="scientific">Dellaglioa algida DSM 15638</name>
    <dbReference type="NCBI Taxonomy" id="1423719"/>
    <lineage>
        <taxon>Bacteria</taxon>
        <taxon>Bacillati</taxon>
        <taxon>Bacillota</taxon>
        <taxon>Bacilli</taxon>
        <taxon>Lactobacillales</taxon>
        <taxon>Lactobacillaceae</taxon>
        <taxon>Dellaglioa</taxon>
    </lineage>
</organism>
<comment type="function">
    <text evidence="11 12">Key component of the proton channel; it plays a direct role in the translocation of protons across the membrane.</text>
</comment>
<evidence type="ECO:0000256" key="1">
    <source>
        <dbReference type="ARBA" id="ARBA00004141"/>
    </source>
</evidence>
<dbReference type="GO" id="GO:0042777">
    <property type="term" value="P:proton motive force-driven plasma membrane ATP synthesis"/>
    <property type="evidence" value="ECO:0007669"/>
    <property type="project" value="TreeGrafter"/>
</dbReference>
<dbReference type="InterPro" id="IPR023011">
    <property type="entry name" value="ATP_synth_F0_asu_AS"/>
</dbReference>
<evidence type="ECO:0000256" key="7">
    <source>
        <dbReference type="ARBA" id="ARBA00022989"/>
    </source>
</evidence>
<feature type="transmembrane region" description="Helical" evidence="11">
    <location>
        <begin position="139"/>
        <end position="160"/>
    </location>
</feature>
<keyword evidence="3 11" id="KW-0813">Transport</keyword>
<evidence type="ECO:0000256" key="10">
    <source>
        <dbReference type="ARBA" id="ARBA00023310"/>
    </source>
</evidence>
<evidence type="ECO:0000313" key="13">
    <source>
        <dbReference type="EMBL" id="KRK46226.1"/>
    </source>
</evidence>
<dbReference type="AlphaFoldDB" id="A0A0R1HS77"/>
<dbReference type="SUPFAM" id="SSF81336">
    <property type="entry name" value="F1F0 ATP synthase subunit A"/>
    <property type="match status" value="1"/>
</dbReference>
<dbReference type="GO" id="GO:0046933">
    <property type="term" value="F:proton-transporting ATP synthase activity, rotational mechanism"/>
    <property type="evidence" value="ECO:0007669"/>
    <property type="project" value="UniProtKB-UniRule"/>
</dbReference>
<dbReference type="PROSITE" id="PS00449">
    <property type="entry name" value="ATPASE_A"/>
    <property type="match status" value="1"/>
</dbReference>
<keyword evidence="8 11" id="KW-0406">Ion transport</keyword>
<dbReference type="STRING" id="1423719.FC66_GL000728"/>
<proteinExistence type="inferred from homology"/>
<keyword evidence="6 11" id="KW-0375">Hydrogen ion transport</keyword>
<dbReference type="PATRIC" id="fig|1423719.4.peg.739"/>
<evidence type="ECO:0000313" key="14">
    <source>
        <dbReference type="Proteomes" id="UP000051450"/>
    </source>
</evidence>
<gene>
    <name evidence="11" type="primary">atpB</name>
    <name evidence="13" type="ORF">FC66_GL000728</name>
</gene>
<evidence type="ECO:0000256" key="2">
    <source>
        <dbReference type="ARBA" id="ARBA00006810"/>
    </source>
</evidence>
<evidence type="ECO:0000256" key="6">
    <source>
        <dbReference type="ARBA" id="ARBA00022781"/>
    </source>
</evidence>
<dbReference type="PANTHER" id="PTHR42823">
    <property type="entry name" value="ATP SYNTHASE SUBUNIT A, CHLOROPLASTIC"/>
    <property type="match status" value="1"/>
</dbReference>
<evidence type="ECO:0000256" key="3">
    <source>
        <dbReference type="ARBA" id="ARBA00022448"/>
    </source>
</evidence>
<evidence type="ECO:0000256" key="12">
    <source>
        <dbReference type="RuleBase" id="RU000483"/>
    </source>
</evidence>
<dbReference type="GO" id="GO:0045259">
    <property type="term" value="C:proton-transporting ATP synthase complex"/>
    <property type="evidence" value="ECO:0007669"/>
    <property type="project" value="UniProtKB-KW"/>
</dbReference>
<dbReference type="GO" id="GO:0005886">
    <property type="term" value="C:plasma membrane"/>
    <property type="evidence" value="ECO:0007669"/>
    <property type="project" value="UniProtKB-SubCell"/>
</dbReference>
<feature type="transmembrane region" description="Helical" evidence="11">
    <location>
        <begin position="75"/>
        <end position="95"/>
    </location>
</feature>
<evidence type="ECO:0000256" key="8">
    <source>
        <dbReference type="ARBA" id="ARBA00023065"/>
    </source>
</evidence>
<dbReference type="InterPro" id="IPR045082">
    <property type="entry name" value="ATP_syn_F0_a_bact/chloroplast"/>
</dbReference>
<keyword evidence="14" id="KW-1185">Reference proteome</keyword>
<comment type="caution">
    <text evidence="13">The sequence shown here is derived from an EMBL/GenBank/DDBJ whole genome shotgun (WGS) entry which is preliminary data.</text>
</comment>
<reference evidence="13 14" key="1">
    <citation type="journal article" date="2015" name="Genome Announc.">
        <title>Expanding the biotechnology potential of lactobacilli through comparative genomics of 213 strains and associated genera.</title>
        <authorList>
            <person name="Sun Z."/>
            <person name="Harris H.M."/>
            <person name="McCann A."/>
            <person name="Guo C."/>
            <person name="Argimon S."/>
            <person name="Zhang W."/>
            <person name="Yang X."/>
            <person name="Jeffery I.B."/>
            <person name="Cooney J.C."/>
            <person name="Kagawa T.F."/>
            <person name="Liu W."/>
            <person name="Song Y."/>
            <person name="Salvetti E."/>
            <person name="Wrobel A."/>
            <person name="Rasinkangas P."/>
            <person name="Parkhill J."/>
            <person name="Rea M.C."/>
            <person name="O'Sullivan O."/>
            <person name="Ritari J."/>
            <person name="Douillard F.P."/>
            <person name="Paul Ross R."/>
            <person name="Yang R."/>
            <person name="Briner A.E."/>
            <person name="Felis G.E."/>
            <person name="de Vos W.M."/>
            <person name="Barrangou R."/>
            <person name="Klaenhammer T.R."/>
            <person name="Caufield P.W."/>
            <person name="Cui Y."/>
            <person name="Zhang H."/>
            <person name="O'Toole P.W."/>
        </authorList>
    </citation>
    <scope>NUCLEOTIDE SEQUENCE [LARGE SCALE GENOMIC DNA]</scope>
    <source>
        <strain evidence="13 14">DSM 15638</strain>
    </source>
</reference>
<feature type="transmembrane region" description="Helical" evidence="11">
    <location>
        <begin position="107"/>
        <end position="127"/>
    </location>
</feature>
<accession>A0A0R1HS77</accession>
<protein>
    <recommendedName>
        <fullName evidence="11 12">ATP synthase subunit a</fullName>
    </recommendedName>
    <alternativeName>
        <fullName evidence="11">ATP synthase F0 sector subunit a</fullName>
    </alternativeName>
    <alternativeName>
        <fullName evidence="11">F-ATPase subunit 6</fullName>
    </alternativeName>
</protein>
<evidence type="ECO:0000256" key="11">
    <source>
        <dbReference type="HAMAP-Rule" id="MF_01393"/>
    </source>
</evidence>
<dbReference type="HAMAP" id="MF_01393">
    <property type="entry name" value="ATP_synth_a_bact"/>
    <property type="match status" value="1"/>
</dbReference>
<dbReference type="NCBIfam" id="TIGR01131">
    <property type="entry name" value="ATP_synt_6_or_A"/>
    <property type="match status" value="1"/>
</dbReference>
<sequence length="194" mass="21349">MKPTGKQNVLEWLIDFTNGIVKSAMPGEEGKKFNLLAFTLFLFIFVSNQLGLFLQIGFGDKTLIKSPTSSPLTTLTFAFLVILLSHFMGVIQLGFKGYLKNSYLSPVAMFIPINLIEEFTNLLTLALRLYGNIYAGEVLLTLIGGAVSMGPVMTVVALPVEMIWQGFSLFIGSIQAYVFVTLSMVYIGGKVQKE</sequence>
<keyword evidence="5 11" id="KW-0812">Transmembrane</keyword>
<keyword evidence="11" id="KW-1003">Cell membrane</keyword>